<sequence length="341" mass="36432">MISAEELEFEKKLIENIKEHPCLYDKDNASLQDVKYKNEKWKIVGENCKKDKTECKTKFLHLMRLFKPLFEDVLNEKITPEMAQSIFPHYNSMSYAKAFMYSQDSQDESETSNSTTPSLPEAPVSRPPVFYSISLFDKNSPELSAAPDPPIFPSRNHSRTVFSFATNATPAPATPSPASATPSPAPVTPSPAPVTPSPVPVTPSPASVTPSPAPATPSPTPVTPSPVPVTPSPVPVTPSSAPVTISPAPVSPSPATATPSPVPVTPSPVPVTPSSDPVTFSPTPTIPSRQTNSNVSSQPFFKSVEARPAPSVPCHPPPSQKPPVTPANDPDKSHIDFFFKG</sequence>
<dbReference type="PANTHER" id="PTHR36493:SF3">
    <property type="entry name" value="CHITIN-BINDING TYPE-4 DOMAIN-CONTAINING PROTEIN"/>
    <property type="match status" value="1"/>
</dbReference>
<feature type="compositionally biased region" description="Low complexity" evidence="1">
    <location>
        <begin position="168"/>
        <end position="182"/>
    </location>
</feature>
<dbReference type="Pfam" id="PF10545">
    <property type="entry name" value="MADF_DNA_bdg"/>
    <property type="match status" value="1"/>
</dbReference>
<feature type="compositionally biased region" description="Polar residues" evidence="1">
    <location>
        <begin position="286"/>
        <end position="300"/>
    </location>
</feature>
<feature type="compositionally biased region" description="Pro residues" evidence="1">
    <location>
        <begin position="260"/>
        <end position="271"/>
    </location>
</feature>
<feature type="region of interest" description="Disordered" evidence="1">
    <location>
        <begin position="167"/>
        <end position="341"/>
    </location>
</feature>
<protein>
    <submittedName>
        <fullName evidence="2">Uncharacterized protein</fullName>
    </submittedName>
</protein>
<feature type="compositionally biased region" description="Pro residues" evidence="1">
    <location>
        <begin position="183"/>
        <end position="203"/>
    </location>
</feature>
<dbReference type="AlphaFoldDB" id="A0A1B0DLQ1"/>
<dbReference type="Proteomes" id="UP000092462">
    <property type="component" value="Unassembled WGS sequence"/>
</dbReference>
<feature type="compositionally biased region" description="Low complexity" evidence="1">
    <location>
        <begin position="272"/>
        <end position="283"/>
    </location>
</feature>
<organism evidence="2 3">
    <name type="scientific">Phlebotomus papatasi</name>
    <name type="common">Sandfly</name>
    <dbReference type="NCBI Taxonomy" id="29031"/>
    <lineage>
        <taxon>Eukaryota</taxon>
        <taxon>Metazoa</taxon>
        <taxon>Ecdysozoa</taxon>
        <taxon>Arthropoda</taxon>
        <taxon>Hexapoda</taxon>
        <taxon>Insecta</taxon>
        <taxon>Pterygota</taxon>
        <taxon>Neoptera</taxon>
        <taxon>Endopterygota</taxon>
        <taxon>Diptera</taxon>
        <taxon>Nematocera</taxon>
        <taxon>Psychodoidea</taxon>
        <taxon>Psychodidae</taxon>
        <taxon>Phlebotomus</taxon>
        <taxon>Phlebotomus</taxon>
    </lineage>
</organism>
<accession>A0A1B0DLQ1</accession>
<feature type="compositionally biased region" description="Low complexity" evidence="1">
    <location>
        <begin position="237"/>
        <end position="259"/>
    </location>
</feature>
<evidence type="ECO:0000313" key="2">
    <source>
        <dbReference type="EnsemblMetazoa" id="PPAI009291-PA"/>
    </source>
</evidence>
<feature type="compositionally biased region" description="Basic and acidic residues" evidence="1">
    <location>
        <begin position="329"/>
        <end position="341"/>
    </location>
</feature>
<reference evidence="2" key="1">
    <citation type="submission" date="2022-08" db="UniProtKB">
        <authorList>
            <consortium name="EnsemblMetazoa"/>
        </authorList>
    </citation>
    <scope>IDENTIFICATION</scope>
    <source>
        <strain evidence="2">Israel</strain>
    </source>
</reference>
<evidence type="ECO:0000313" key="3">
    <source>
        <dbReference type="Proteomes" id="UP000092462"/>
    </source>
</evidence>
<feature type="compositionally biased region" description="Pro residues" evidence="1">
    <location>
        <begin position="211"/>
        <end position="236"/>
    </location>
</feature>
<dbReference type="InterPro" id="IPR006578">
    <property type="entry name" value="MADF-dom"/>
</dbReference>
<dbReference type="EMBL" id="AJVK01016510">
    <property type="status" value="NOT_ANNOTATED_CDS"/>
    <property type="molecule type" value="Genomic_DNA"/>
</dbReference>
<name>A0A1B0DLQ1_PHLPP</name>
<feature type="compositionally biased region" description="Pro residues" evidence="1">
    <location>
        <begin position="310"/>
        <end position="325"/>
    </location>
</feature>
<dbReference type="VEuPathDB" id="VectorBase:PPAPM1_004827"/>
<dbReference type="PROSITE" id="PS51029">
    <property type="entry name" value="MADF"/>
    <property type="match status" value="1"/>
</dbReference>
<dbReference type="PRINTS" id="PR01217">
    <property type="entry name" value="PRICHEXTENSN"/>
</dbReference>
<proteinExistence type="predicted"/>
<dbReference type="VEuPathDB" id="VectorBase:PPAI009291"/>
<evidence type="ECO:0000256" key="1">
    <source>
        <dbReference type="SAM" id="MobiDB-lite"/>
    </source>
</evidence>
<dbReference type="EnsemblMetazoa" id="PPAI009291-RA">
    <property type="protein sequence ID" value="PPAI009291-PA"/>
    <property type="gene ID" value="PPAI009291"/>
</dbReference>
<dbReference type="PANTHER" id="PTHR36493">
    <property type="entry name" value="NEUROBLAST DIFFERENTIATION-ASSOCIATED PROTEIN AHNAK-LIKE PROTEIN"/>
    <property type="match status" value="1"/>
</dbReference>
<feature type="region of interest" description="Disordered" evidence="1">
    <location>
        <begin position="102"/>
        <end position="123"/>
    </location>
</feature>
<keyword evidence="3" id="KW-1185">Reference proteome</keyword>